<dbReference type="PROSITE" id="PS00107">
    <property type="entry name" value="PROTEIN_KINASE_ATP"/>
    <property type="match status" value="1"/>
</dbReference>
<evidence type="ECO:0000256" key="1">
    <source>
        <dbReference type="ARBA" id="ARBA00010886"/>
    </source>
</evidence>
<sequence>MTSEFDDWALLGADGYEVVNKIRIQEGKHYDIVEKEVLPYRLVKNLGIGASASVEMVEDVISGFVYARKVFRNVTTRNLEQVKKGFLNEVQIIQRLASHHHIIRVFATYTAGREFGLILQPVADGGDLATFLAACWDVDELDQPSRGILYSCFGCLSDGLSFMHQRTIRHKDIKPHNILIHRGSPIYTDFGLSYDFSLSGHSTTGGHPGMFTRRYCSPEVADFGPRNSKSDVFSLGCVLLEAFMVLYRSLPPEVLNEAYYKQLESLQAVLVESTCNSEKDQSFMANIISKMLAHHPEDRPSADIVAYQLQTTSRFELDVPFFCKLCTSNLQKRLGCSMIVTKNQQDGGQEVGLDTVAHLWQMKHVKGTGTIYDSPTFTESLHSGRVLNEDSAFDMRQRLEPPGQRVRQAPMPVSMNMYTDIVESQQADYREQHARNKEDNDNPLVEASEYGHEKIVQILLDKGADIKAQGVDYANVLEFAISHGHQAIVKMLQDRVVEANCPGDEYYGGNLCAVF</sequence>
<keyword evidence="6 13" id="KW-0418">Kinase</keyword>
<evidence type="ECO:0000256" key="7">
    <source>
        <dbReference type="ARBA" id="ARBA00022840"/>
    </source>
</evidence>
<dbReference type="SMART" id="SM00248">
    <property type="entry name" value="ANK"/>
    <property type="match status" value="2"/>
</dbReference>
<evidence type="ECO:0000256" key="6">
    <source>
        <dbReference type="ARBA" id="ARBA00022777"/>
    </source>
</evidence>
<keyword evidence="3" id="KW-0723">Serine/threonine-protein kinase</keyword>
<dbReference type="SMART" id="SM00220">
    <property type="entry name" value="S_TKc"/>
    <property type="match status" value="1"/>
</dbReference>
<dbReference type="InterPro" id="IPR000719">
    <property type="entry name" value="Prot_kinase_dom"/>
</dbReference>
<dbReference type="InterPro" id="IPR017441">
    <property type="entry name" value="Protein_kinase_ATP_BS"/>
</dbReference>
<keyword evidence="10" id="KW-0040">ANK repeat</keyword>
<evidence type="ECO:0000256" key="4">
    <source>
        <dbReference type="ARBA" id="ARBA00022679"/>
    </source>
</evidence>
<evidence type="ECO:0000256" key="2">
    <source>
        <dbReference type="ARBA" id="ARBA00012513"/>
    </source>
</evidence>
<dbReference type="PROSITE" id="PS00108">
    <property type="entry name" value="PROTEIN_KINASE_ST"/>
    <property type="match status" value="1"/>
</dbReference>
<protein>
    <recommendedName>
        <fullName evidence="2">non-specific serine/threonine protein kinase</fullName>
        <ecNumber evidence="2">2.7.11.1</ecNumber>
    </recommendedName>
</protein>
<dbReference type="GO" id="GO:0005524">
    <property type="term" value="F:ATP binding"/>
    <property type="evidence" value="ECO:0007669"/>
    <property type="project" value="UniProtKB-UniRule"/>
</dbReference>
<evidence type="ECO:0000256" key="11">
    <source>
        <dbReference type="PROSITE-ProRule" id="PRU10141"/>
    </source>
</evidence>
<dbReference type="Gene3D" id="1.25.40.20">
    <property type="entry name" value="Ankyrin repeat-containing domain"/>
    <property type="match status" value="1"/>
</dbReference>
<accession>A0A6A6R6K6</accession>
<dbReference type="EMBL" id="MU004183">
    <property type="protein sequence ID" value="KAF2500191.1"/>
    <property type="molecule type" value="Genomic_DNA"/>
</dbReference>
<keyword evidence="14" id="KW-1185">Reference proteome</keyword>
<dbReference type="InterPro" id="IPR036770">
    <property type="entry name" value="Ankyrin_rpt-contain_sf"/>
</dbReference>
<dbReference type="GO" id="GO:0004674">
    <property type="term" value="F:protein serine/threonine kinase activity"/>
    <property type="evidence" value="ECO:0007669"/>
    <property type="project" value="UniProtKB-KW"/>
</dbReference>
<keyword evidence="7 11" id="KW-0067">ATP-binding</keyword>
<dbReference type="PROSITE" id="PS50088">
    <property type="entry name" value="ANK_REPEAT"/>
    <property type="match status" value="1"/>
</dbReference>
<reference evidence="13" key="1">
    <citation type="journal article" date="2020" name="Stud. Mycol.">
        <title>101 Dothideomycetes genomes: a test case for predicting lifestyles and emergence of pathogens.</title>
        <authorList>
            <person name="Haridas S."/>
            <person name="Albert R."/>
            <person name="Binder M."/>
            <person name="Bloem J."/>
            <person name="Labutti K."/>
            <person name="Salamov A."/>
            <person name="Andreopoulos B."/>
            <person name="Baker S."/>
            <person name="Barry K."/>
            <person name="Bills G."/>
            <person name="Bluhm B."/>
            <person name="Cannon C."/>
            <person name="Castanera R."/>
            <person name="Culley D."/>
            <person name="Daum C."/>
            <person name="Ezra D."/>
            <person name="Gonzalez J."/>
            <person name="Henrissat B."/>
            <person name="Kuo A."/>
            <person name="Liang C."/>
            <person name="Lipzen A."/>
            <person name="Lutzoni F."/>
            <person name="Magnuson J."/>
            <person name="Mondo S."/>
            <person name="Nolan M."/>
            <person name="Ohm R."/>
            <person name="Pangilinan J."/>
            <person name="Park H.-J."/>
            <person name="Ramirez L."/>
            <person name="Alfaro M."/>
            <person name="Sun H."/>
            <person name="Tritt A."/>
            <person name="Yoshinaga Y."/>
            <person name="Zwiers L.-H."/>
            <person name="Turgeon B."/>
            <person name="Goodwin S."/>
            <person name="Spatafora J."/>
            <person name="Crous P."/>
            <person name="Grigoriev I."/>
        </authorList>
    </citation>
    <scope>NUCLEOTIDE SEQUENCE</scope>
    <source>
        <strain evidence="13">CBS 269.34</strain>
    </source>
</reference>
<comment type="catalytic activity">
    <reaction evidence="9">
        <text>L-seryl-[protein] + ATP = O-phospho-L-seryl-[protein] + ADP + H(+)</text>
        <dbReference type="Rhea" id="RHEA:17989"/>
        <dbReference type="Rhea" id="RHEA-COMP:9863"/>
        <dbReference type="Rhea" id="RHEA-COMP:11604"/>
        <dbReference type="ChEBI" id="CHEBI:15378"/>
        <dbReference type="ChEBI" id="CHEBI:29999"/>
        <dbReference type="ChEBI" id="CHEBI:30616"/>
        <dbReference type="ChEBI" id="CHEBI:83421"/>
        <dbReference type="ChEBI" id="CHEBI:456216"/>
        <dbReference type="EC" id="2.7.11.1"/>
    </reaction>
</comment>
<dbReference type="InterPro" id="IPR011009">
    <property type="entry name" value="Kinase-like_dom_sf"/>
</dbReference>
<feature type="binding site" evidence="11">
    <location>
        <position position="69"/>
    </location>
    <ligand>
        <name>ATP</name>
        <dbReference type="ChEBI" id="CHEBI:30616"/>
    </ligand>
</feature>
<dbReference type="SUPFAM" id="SSF56112">
    <property type="entry name" value="Protein kinase-like (PK-like)"/>
    <property type="match status" value="1"/>
</dbReference>
<dbReference type="AlphaFoldDB" id="A0A6A6R6K6"/>
<dbReference type="Gene3D" id="3.30.200.20">
    <property type="entry name" value="Phosphorylase Kinase, domain 1"/>
    <property type="match status" value="1"/>
</dbReference>
<dbReference type="InterPro" id="IPR002110">
    <property type="entry name" value="Ankyrin_rpt"/>
</dbReference>
<evidence type="ECO:0000256" key="5">
    <source>
        <dbReference type="ARBA" id="ARBA00022741"/>
    </source>
</evidence>
<evidence type="ECO:0000256" key="9">
    <source>
        <dbReference type="ARBA" id="ARBA00048679"/>
    </source>
</evidence>
<evidence type="ECO:0000256" key="10">
    <source>
        <dbReference type="PROSITE-ProRule" id="PRU00023"/>
    </source>
</evidence>
<evidence type="ECO:0000256" key="3">
    <source>
        <dbReference type="ARBA" id="ARBA00022527"/>
    </source>
</evidence>
<dbReference type="EC" id="2.7.11.1" evidence="2"/>
<dbReference type="Pfam" id="PF00069">
    <property type="entry name" value="Pkinase"/>
    <property type="match status" value="1"/>
</dbReference>
<keyword evidence="4" id="KW-0808">Transferase</keyword>
<dbReference type="InterPro" id="IPR050660">
    <property type="entry name" value="NEK_Ser/Thr_kinase"/>
</dbReference>
<dbReference type="PROSITE" id="PS50011">
    <property type="entry name" value="PROTEIN_KINASE_DOM"/>
    <property type="match status" value="1"/>
</dbReference>
<organism evidence="13 14">
    <name type="scientific">Lophium mytilinum</name>
    <dbReference type="NCBI Taxonomy" id="390894"/>
    <lineage>
        <taxon>Eukaryota</taxon>
        <taxon>Fungi</taxon>
        <taxon>Dikarya</taxon>
        <taxon>Ascomycota</taxon>
        <taxon>Pezizomycotina</taxon>
        <taxon>Dothideomycetes</taxon>
        <taxon>Pleosporomycetidae</taxon>
        <taxon>Mytilinidiales</taxon>
        <taxon>Mytilinidiaceae</taxon>
        <taxon>Lophium</taxon>
    </lineage>
</organism>
<feature type="domain" description="Protein kinase" evidence="12">
    <location>
        <begin position="40"/>
        <end position="322"/>
    </location>
</feature>
<proteinExistence type="inferred from homology"/>
<dbReference type="Proteomes" id="UP000799750">
    <property type="component" value="Unassembled WGS sequence"/>
</dbReference>
<evidence type="ECO:0000313" key="13">
    <source>
        <dbReference type="EMBL" id="KAF2500191.1"/>
    </source>
</evidence>
<dbReference type="CDD" id="cd00180">
    <property type="entry name" value="PKc"/>
    <property type="match status" value="1"/>
</dbReference>
<evidence type="ECO:0000259" key="12">
    <source>
        <dbReference type="PROSITE" id="PS50011"/>
    </source>
</evidence>
<dbReference type="PROSITE" id="PS50297">
    <property type="entry name" value="ANK_REP_REGION"/>
    <property type="match status" value="1"/>
</dbReference>
<dbReference type="SUPFAM" id="SSF48403">
    <property type="entry name" value="Ankyrin repeat"/>
    <property type="match status" value="1"/>
</dbReference>
<feature type="repeat" description="ANK" evidence="10">
    <location>
        <begin position="439"/>
        <end position="471"/>
    </location>
</feature>
<dbReference type="GO" id="GO:0005634">
    <property type="term" value="C:nucleus"/>
    <property type="evidence" value="ECO:0007669"/>
    <property type="project" value="TreeGrafter"/>
</dbReference>
<dbReference type="Gene3D" id="1.10.510.10">
    <property type="entry name" value="Transferase(Phosphotransferase) domain 1"/>
    <property type="match status" value="1"/>
</dbReference>
<dbReference type="OrthoDB" id="4062651at2759"/>
<name>A0A6A6R6K6_9PEZI</name>
<dbReference type="PANTHER" id="PTHR43671:SF98">
    <property type="entry name" value="SERINE_THREONINE-PROTEIN KINASE NEK11"/>
    <property type="match status" value="1"/>
</dbReference>
<dbReference type="Pfam" id="PF12796">
    <property type="entry name" value="Ank_2"/>
    <property type="match status" value="1"/>
</dbReference>
<keyword evidence="5 11" id="KW-0547">Nucleotide-binding</keyword>
<comment type="catalytic activity">
    <reaction evidence="8">
        <text>L-threonyl-[protein] + ATP = O-phospho-L-threonyl-[protein] + ADP + H(+)</text>
        <dbReference type="Rhea" id="RHEA:46608"/>
        <dbReference type="Rhea" id="RHEA-COMP:11060"/>
        <dbReference type="Rhea" id="RHEA-COMP:11605"/>
        <dbReference type="ChEBI" id="CHEBI:15378"/>
        <dbReference type="ChEBI" id="CHEBI:30013"/>
        <dbReference type="ChEBI" id="CHEBI:30616"/>
        <dbReference type="ChEBI" id="CHEBI:61977"/>
        <dbReference type="ChEBI" id="CHEBI:456216"/>
        <dbReference type="EC" id="2.7.11.1"/>
    </reaction>
</comment>
<dbReference type="InterPro" id="IPR008271">
    <property type="entry name" value="Ser/Thr_kinase_AS"/>
</dbReference>
<gene>
    <name evidence="13" type="ORF">BU16DRAFT_239173</name>
</gene>
<evidence type="ECO:0000256" key="8">
    <source>
        <dbReference type="ARBA" id="ARBA00047899"/>
    </source>
</evidence>
<dbReference type="PANTHER" id="PTHR43671">
    <property type="entry name" value="SERINE/THREONINE-PROTEIN KINASE NEK"/>
    <property type="match status" value="1"/>
</dbReference>
<evidence type="ECO:0000313" key="14">
    <source>
        <dbReference type="Proteomes" id="UP000799750"/>
    </source>
</evidence>
<comment type="similarity">
    <text evidence="1">Belongs to the protein kinase superfamily. NEK Ser/Thr protein kinase family. NIMA subfamily.</text>
</comment>